<dbReference type="GO" id="GO:0016020">
    <property type="term" value="C:membrane"/>
    <property type="evidence" value="ECO:0007669"/>
    <property type="project" value="GOC"/>
</dbReference>
<keyword evidence="2" id="KW-0325">Glycoprotein</keyword>
<dbReference type="GO" id="GO:0061750">
    <property type="term" value="F:acid sphingomyelin phosphodiesterase activity"/>
    <property type="evidence" value="ECO:0007669"/>
    <property type="project" value="TreeGrafter"/>
</dbReference>
<evidence type="ECO:0000256" key="1">
    <source>
        <dbReference type="ARBA" id="ARBA00022801"/>
    </source>
</evidence>
<evidence type="ECO:0000256" key="2">
    <source>
        <dbReference type="ARBA" id="ARBA00023180"/>
    </source>
</evidence>
<dbReference type="GO" id="GO:0006685">
    <property type="term" value="P:sphingomyelin catabolic process"/>
    <property type="evidence" value="ECO:0007669"/>
    <property type="project" value="TreeGrafter"/>
</dbReference>
<accession>A0A2G9UNS3</accession>
<dbReference type="PANTHER" id="PTHR10340">
    <property type="entry name" value="SPHINGOMYELIN PHOSPHODIESTERASE"/>
    <property type="match status" value="1"/>
</dbReference>
<evidence type="ECO:0000313" key="4">
    <source>
        <dbReference type="EMBL" id="PIO71949.1"/>
    </source>
</evidence>
<dbReference type="Proteomes" id="UP000230423">
    <property type="component" value="Unassembled WGS sequence"/>
</dbReference>
<evidence type="ECO:0000313" key="5">
    <source>
        <dbReference type="Proteomes" id="UP000230423"/>
    </source>
</evidence>
<evidence type="ECO:0000259" key="3">
    <source>
        <dbReference type="Pfam" id="PF19272"/>
    </source>
</evidence>
<proteinExistence type="predicted"/>
<sequence length="159" mass="18786">MFVRVVVHRIAAQVIDFEEWYLNLTEANANPKDPRWKQLYASVNLEYGLKSQAPSEWNNMIERMKKDDGLFEKYRENYYRRSKFDGIGECNEDCKKGWLCSARQMHHSNTLCADLGSFVERKGRNSYHRKPTPVVPTRDQIRQVLFARKQVRANDQCPL</sequence>
<dbReference type="PANTHER" id="PTHR10340:SF31">
    <property type="entry name" value="SPHINGOMYELIN PHOSPHODIESTERASE ASM-3-RELATED"/>
    <property type="match status" value="1"/>
</dbReference>
<keyword evidence="1" id="KW-0378">Hydrolase</keyword>
<gene>
    <name evidence="4" type="ORF">TELCIR_06139</name>
</gene>
<dbReference type="GO" id="GO:0005615">
    <property type="term" value="C:extracellular space"/>
    <property type="evidence" value="ECO:0007669"/>
    <property type="project" value="TreeGrafter"/>
</dbReference>
<feature type="domain" description="Sphingomyelin phosphodiesterase C-terminal" evidence="3">
    <location>
        <begin position="13"/>
        <end position="108"/>
    </location>
</feature>
<dbReference type="GO" id="GO:0005764">
    <property type="term" value="C:lysosome"/>
    <property type="evidence" value="ECO:0007669"/>
    <property type="project" value="TreeGrafter"/>
</dbReference>
<dbReference type="OrthoDB" id="282973at2759"/>
<dbReference type="AlphaFoldDB" id="A0A2G9UNS3"/>
<dbReference type="EMBL" id="KZ345808">
    <property type="protein sequence ID" value="PIO71949.1"/>
    <property type="molecule type" value="Genomic_DNA"/>
</dbReference>
<reference evidence="4 5" key="1">
    <citation type="submission" date="2015-09" db="EMBL/GenBank/DDBJ databases">
        <title>Draft genome of the parasitic nematode Teladorsagia circumcincta isolate WARC Sus (inbred).</title>
        <authorList>
            <person name="Mitreva M."/>
        </authorList>
    </citation>
    <scope>NUCLEOTIDE SEQUENCE [LARGE SCALE GENOMIC DNA]</scope>
    <source>
        <strain evidence="4 5">S</strain>
    </source>
</reference>
<keyword evidence="5" id="KW-1185">Reference proteome</keyword>
<dbReference type="InterPro" id="IPR045473">
    <property type="entry name" value="ASM_C"/>
</dbReference>
<organism evidence="4 5">
    <name type="scientific">Teladorsagia circumcincta</name>
    <name type="common">Brown stomach worm</name>
    <name type="synonym">Ostertagia circumcincta</name>
    <dbReference type="NCBI Taxonomy" id="45464"/>
    <lineage>
        <taxon>Eukaryota</taxon>
        <taxon>Metazoa</taxon>
        <taxon>Ecdysozoa</taxon>
        <taxon>Nematoda</taxon>
        <taxon>Chromadorea</taxon>
        <taxon>Rhabditida</taxon>
        <taxon>Rhabditina</taxon>
        <taxon>Rhabditomorpha</taxon>
        <taxon>Strongyloidea</taxon>
        <taxon>Trichostrongylidae</taxon>
        <taxon>Teladorsagia</taxon>
    </lineage>
</organism>
<protein>
    <recommendedName>
        <fullName evidence="3">Sphingomyelin phosphodiesterase C-terminal domain-containing protein</fullName>
    </recommendedName>
</protein>
<name>A0A2G9UNS3_TELCI</name>
<dbReference type="Pfam" id="PF19272">
    <property type="entry name" value="ASMase_C"/>
    <property type="match status" value="1"/>
</dbReference>
<dbReference type="GO" id="GO:0046513">
    <property type="term" value="P:ceramide biosynthetic process"/>
    <property type="evidence" value="ECO:0007669"/>
    <property type="project" value="TreeGrafter"/>
</dbReference>